<dbReference type="SUPFAM" id="SSF48230">
    <property type="entry name" value="Chondroitin AC/alginate lyase"/>
    <property type="match status" value="1"/>
</dbReference>
<dbReference type="InterPro" id="IPR011013">
    <property type="entry name" value="Gal_mutarotase_sf_dom"/>
</dbReference>
<proteinExistence type="inferred from homology"/>
<feature type="domain" description="Polysaccharide lyase 8 N-terminal alpha-helical" evidence="7">
    <location>
        <begin position="56"/>
        <end position="372"/>
    </location>
</feature>
<dbReference type="SUPFAM" id="SSF49863">
    <property type="entry name" value="Hyaluronate lyase-like, C-terminal domain"/>
    <property type="match status" value="1"/>
</dbReference>
<sequence length="823" mass="88741">MAGPHRGDVDMMMKKMVPMQRARLWRPTLLALAGSLALQTAQAQTESDYAQLRSRWLQQLTGSPSTLPERQAALAELADKAELHWQAINLSSSTPGLWPDLQSSSDASVLTSHYARLLLMARAQATPGSRLFGHPTLASDVIEGLAWMHANRYRPGLSRYGNWWDWEIGAPQALSSILTLMHGALSAEERSRYLATIDFYVPDATRRGNQPSLEETGANRLDKALIVGVRGALGGSDERLRHARDAISQTLHYVTQGDGFYADGSFIQHSYVAYTGSYGLVMLDSLSRLLLLLQGSLWAPNDPQLNNVYDWSERAFRPLVRDGAMTDSVRGRAIARRSSSNHSAGRSLMGSLLRLAEGAPAAQAQPLKEMVKGWLQRNRYLGPTCFTGQTLAPDSACAKFSLHEISLLQGLQANTSLSPAPERPGAQVFAAMDRAVLRHADFSFDLSLFSNRISAYESGNGENLRPWWTGMGMSSLHNADQQAFDGDYWATVDLLRLPGTTTDRSSAALKNWALIKNTSNWVGGAQLEGRYAIATLDFGALNVTGSSLKGKKAWFLFGDKIIALGGAISSGNSLAVETVVENRKLNTSGSNTLTVGGQAQPSMPGWSASLSNTAWAHLAGSQPGADIGYVFPDRPTVQALREQRSGSWKAIKSQELDDTVNAHYLSLAIPHGLKPTAASYSYVILPGRSATQTAAFAAQPALKILARSTDMLAVQDSSLGLVGANFLTNGSKTLNLDGKPLLSSSAKASVLMRESADELALSVADPTQVNTGSITVEIQRAASAVLANSPGITVLRLAPTVQLQVNVAQAAGRSFEVRFRLQR</sequence>
<dbReference type="InterPro" id="IPR012970">
    <property type="entry name" value="Lyase_8_alpha_N"/>
</dbReference>
<dbReference type="InterPro" id="IPR038970">
    <property type="entry name" value="Lyase_8"/>
</dbReference>
<dbReference type="SUPFAM" id="SSF74650">
    <property type="entry name" value="Galactose mutarotase-like"/>
    <property type="match status" value="1"/>
</dbReference>
<dbReference type="Gene3D" id="2.60.220.10">
    <property type="entry name" value="Polysaccharide lyase family 8-like, C-terminal"/>
    <property type="match status" value="1"/>
</dbReference>
<dbReference type="GO" id="GO:0005576">
    <property type="term" value="C:extracellular region"/>
    <property type="evidence" value="ECO:0007669"/>
    <property type="project" value="InterPro"/>
</dbReference>
<dbReference type="GO" id="GO:0005975">
    <property type="term" value="P:carbohydrate metabolic process"/>
    <property type="evidence" value="ECO:0007669"/>
    <property type="project" value="InterPro"/>
</dbReference>
<dbReference type="InterPro" id="IPR011071">
    <property type="entry name" value="Lyase_8-like_C"/>
</dbReference>
<dbReference type="Pfam" id="PF08124">
    <property type="entry name" value="Lyase_8_N"/>
    <property type="match status" value="1"/>
</dbReference>
<dbReference type="Pfam" id="PF02278">
    <property type="entry name" value="Lyase_8"/>
    <property type="match status" value="1"/>
</dbReference>
<evidence type="ECO:0000259" key="6">
    <source>
        <dbReference type="Pfam" id="PF02884"/>
    </source>
</evidence>
<dbReference type="Proteomes" id="UP000235916">
    <property type="component" value="Unassembled WGS sequence"/>
</dbReference>
<evidence type="ECO:0000256" key="2">
    <source>
        <dbReference type="ARBA" id="ARBA00022729"/>
    </source>
</evidence>
<comment type="similarity">
    <text evidence="1">Belongs to the polysaccharide lyase 8 family.</text>
</comment>
<dbReference type="CDD" id="cd01083">
    <property type="entry name" value="GAG_Lyase"/>
    <property type="match status" value="1"/>
</dbReference>
<gene>
    <name evidence="8" type="ORF">C1O66_03190</name>
</gene>
<feature type="domain" description="Polysaccharide lyase family 8 central" evidence="5">
    <location>
        <begin position="427"/>
        <end position="688"/>
    </location>
</feature>
<keyword evidence="9" id="KW-1185">Reference proteome</keyword>
<comment type="caution">
    <text evidence="8">The sequence shown here is derived from an EMBL/GenBank/DDBJ whole genome shotgun (WGS) entry which is preliminary data.</text>
</comment>
<feature type="active site" evidence="4">
    <location>
        <position position="332"/>
    </location>
</feature>
<evidence type="ECO:0000313" key="9">
    <source>
        <dbReference type="Proteomes" id="UP000235916"/>
    </source>
</evidence>
<reference evidence="8 9" key="1">
    <citation type="submission" date="2018-01" db="EMBL/GenBank/DDBJ databases">
        <title>Draft genome sequence of Paucibacter aquatile CR182 isolated from freshwater of the Nakdong River.</title>
        <authorList>
            <person name="Choi A."/>
            <person name="Chung E.J."/>
        </authorList>
    </citation>
    <scope>NUCLEOTIDE SEQUENCE [LARGE SCALE GENOMIC DNA]</scope>
    <source>
        <strain evidence="8 9">CR182</strain>
    </source>
</reference>
<dbReference type="InterPro" id="IPR014718">
    <property type="entry name" value="GH-type_carb-bd"/>
</dbReference>
<dbReference type="GO" id="GO:0016837">
    <property type="term" value="F:carbon-oxygen lyase activity, acting on polysaccharides"/>
    <property type="evidence" value="ECO:0007669"/>
    <property type="project" value="UniProtKB-ARBA"/>
</dbReference>
<dbReference type="AlphaFoldDB" id="A0A2N8L3X9"/>
<evidence type="ECO:0000256" key="1">
    <source>
        <dbReference type="ARBA" id="ARBA00006699"/>
    </source>
</evidence>
<dbReference type="PANTHER" id="PTHR38481">
    <property type="entry name" value="HYALURONATE LYASE"/>
    <property type="match status" value="1"/>
</dbReference>
<evidence type="ECO:0000256" key="4">
    <source>
        <dbReference type="PIRSR" id="PIRSR638970-1"/>
    </source>
</evidence>
<evidence type="ECO:0000259" key="7">
    <source>
        <dbReference type="Pfam" id="PF08124"/>
    </source>
</evidence>
<dbReference type="OrthoDB" id="6636047at2"/>
<dbReference type="EMBL" id="POSP01000001">
    <property type="protein sequence ID" value="PND40393.1"/>
    <property type="molecule type" value="Genomic_DNA"/>
</dbReference>
<evidence type="ECO:0000259" key="5">
    <source>
        <dbReference type="Pfam" id="PF02278"/>
    </source>
</evidence>
<feature type="active site" evidence="4">
    <location>
        <position position="269"/>
    </location>
</feature>
<feature type="domain" description="Polysaccharide lyase family 8 C-terminal" evidence="6">
    <location>
        <begin position="703"/>
        <end position="771"/>
    </location>
</feature>
<evidence type="ECO:0000313" key="8">
    <source>
        <dbReference type="EMBL" id="PND40393.1"/>
    </source>
</evidence>
<dbReference type="Gene3D" id="1.50.10.100">
    <property type="entry name" value="Chondroitin AC/alginate lyase"/>
    <property type="match status" value="1"/>
</dbReference>
<protein>
    <submittedName>
        <fullName evidence="8">Hyaluronate lyase</fullName>
    </submittedName>
</protein>
<keyword evidence="3 8" id="KW-0456">Lyase</keyword>
<evidence type="ECO:0000256" key="3">
    <source>
        <dbReference type="ARBA" id="ARBA00023239"/>
    </source>
</evidence>
<dbReference type="Pfam" id="PF02884">
    <property type="entry name" value="Lyase_8_C"/>
    <property type="match status" value="1"/>
</dbReference>
<dbReference type="InterPro" id="IPR004103">
    <property type="entry name" value="Lyase_8_C"/>
</dbReference>
<organism evidence="8 9">
    <name type="scientific">Kinneretia aquatilis</name>
    <dbReference type="NCBI Taxonomy" id="2070761"/>
    <lineage>
        <taxon>Bacteria</taxon>
        <taxon>Pseudomonadati</taxon>
        <taxon>Pseudomonadota</taxon>
        <taxon>Betaproteobacteria</taxon>
        <taxon>Burkholderiales</taxon>
        <taxon>Sphaerotilaceae</taxon>
        <taxon>Roseateles</taxon>
    </lineage>
</organism>
<accession>A0A2N8L3X9</accession>
<name>A0A2N8L3X9_9BURK</name>
<dbReference type="InterPro" id="IPR008929">
    <property type="entry name" value="Chondroitin_lyas"/>
</dbReference>
<dbReference type="GO" id="GO:0030246">
    <property type="term" value="F:carbohydrate binding"/>
    <property type="evidence" value="ECO:0007669"/>
    <property type="project" value="InterPro"/>
</dbReference>
<dbReference type="PANTHER" id="PTHR38481:SF1">
    <property type="entry name" value="HYALURONATE LYASE"/>
    <property type="match status" value="1"/>
</dbReference>
<dbReference type="Gene3D" id="2.70.98.10">
    <property type="match status" value="1"/>
</dbReference>
<keyword evidence="2" id="KW-0732">Signal</keyword>
<feature type="active site" evidence="4">
    <location>
        <position position="278"/>
    </location>
</feature>
<dbReference type="InterPro" id="IPR003159">
    <property type="entry name" value="Lyase_8_central_dom"/>
</dbReference>